<gene>
    <name evidence="1" type="ORF">D0Z07_2401</name>
</gene>
<evidence type="ECO:0000313" key="1">
    <source>
        <dbReference type="EMBL" id="KAG0650808.1"/>
    </source>
</evidence>
<sequence length="200" mass="22014">MSKHYRFEHTCGHIGIGPLIRTSALATSSQSTRSINLILPIRCPFCATTLPYLNVATGDGLLVILEPCTTLQESIDIPSPSSYISLRDSNYPIPGFEWRILRVCSASEITLSDWSLAQAPGQHYRQMAWIPKPCGIVRIDGSGGVADSRGPNRSVVEVDCSWRQIWKPGDVVKSRLPGMWSILKANLMVLGVDSGDGRRY</sequence>
<dbReference type="EMBL" id="VNKQ01000005">
    <property type="protein sequence ID" value="KAG0650808.1"/>
    <property type="molecule type" value="Genomic_DNA"/>
</dbReference>
<proteinExistence type="predicted"/>
<comment type="caution">
    <text evidence="1">The sequence shown here is derived from an EMBL/GenBank/DDBJ whole genome shotgun (WGS) entry which is preliminary data.</text>
</comment>
<dbReference type="OrthoDB" id="3461530at2759"/>
<name>A0A9P6VNK4_9HELO</name>
<protein>
    <submittedName>
        <fullName evidence="1">Uncharacterized protein</fullName>
    </submittedName>
</protein>
<keyword evidence="2" id="KW-1185">Reference proteome</keyword>
<organism evidence="1 2">
    <name type="scientific">Hyphodiscus hymeniophilus</name>
    <dbReference type="NCBI Taxonomy" id="353542"/>
    <lineage>
        <taxon>Eukaryota</taxon>
        <taxon>Fungi</taxon>
        <taxon>Dikarya</taxon>
        <taxon>Ascomycota</taxon>
        <taxon>Pezizomycotina</taxon>
        <taxon>Leotiomycetes</taxon>
        <taxon>Helotiales</taxon>
        <taxon>Hyphodiscaceae</taxon>
        <taxon>Hyphodiscus</taxon>
    </lineage>
</organism>
<dbReference type="AlphaFoldDB" id="A0A9P6VNK4"/>
<reference evidence="1" key="1">
    <citation type="submission" date="2019-07" db="EMBL/GenBank/DDBJ databases">
        <title>Hyphodiscus hymeniophilus genome sequencing and assembly.</title>
        <authorList>
            <person name="Kramer G."/>
            <person name="Nodwell J."/>
        </authorList>
    </citation>
    <scope>NUCLEOTIDE SEQUENCE</scope>
    <source>
        <strain evidence="1">ATCC 34498</strain>
    </source>
</reference>
<accession>A0A9P6VNK4</accession>
<evidence type="ECO:0000313" key="2">
    <source>
        <dbReference type="Proteomes" id="UP000785200"/>
    </source>
</evidence>
<dbReference type="Proteomes" id="UP000785200">
    <property type="component" value="Unassembled WGS sequence"/>
</dbReference>